<dbReference type="EMBL" id="VFQX01000004">
    <property type="protein sequence ID" value="KAF0984004.1"/>
    <property type="molecule type" value="Genomic_DNA"/>
</dbReference>
<dbReference type="Pfam" id="PF00400">
    <property type="entry name" value="WD40"/>
    <property type="match status" value="3"/>
</dbReference>
<dbReference type="GeneID" id="68115137"/>
<dbReference type="PROSITE" id="PS50082">
    <property type="entry name" value="WD_REPEATS_2"/>
    <property type="match status" value="3"/>
</dbReference>
<dbReference type="RefSeq" id="XP_044568717.1">
    <property type="nucleotide sequence ID" value="XM_044711716.1"/>
</dbReference>
<evidence type="ECO:0000256" key="3">
    <source>
        <dbReference type="PROSITE-ProRule" id="PRU00221"/>
    </source>
</evidence>
<dbReference type="VEuPathDB" id="AmoebaDB:NF0037780"/>
<dbReference type="InterPro" id="IPR036322">
    <property type="entry name" value="WD40_repeat_dom_sf"/>
</dbReference>
<reference evidence="4 5" key="1">
    <citation type="journal article" date="2019" name="Sci. Rep.">
        <title>Nanopore sequencing improves the draft genome of the human pathogenic amoeba Naegleria fowleri.</title>
        <authorList>
            <person name="Liechti N."/>
            <person name="Schurch N."/>
            <person name="Bruggmann R."/>
            <person name="Wittwer M."/>
        </authorList>
    </citation>
    <scope>NUCLEOTIDE SEQUENCE [LARGE SCALE GENOMIC DNA]</scope>
    <source>
        <strain evidence="4 5">ATCC 30894</strain>
    </source>
</reference>
<dbReference type="InterPro" id="IPR053299">
    <property type="entry name" value="ASTRA_WD_repeat"/>
</dbReference>
<proteinExistence type="predicted"/>
<dbReference type="InterPro" id="IPR015943">
    <property type="entry name" value="WD40/YVTN_repeat-like_dom_sf"/>
</dbReference>
<dbReference type="OMA" id="CNWNEAL"/>
<dbReference type="Gene3D" id="2.130.10.10">
    <property type="entry name" value="YVTN repeat-like/Quinoprotein amine dehydrogenase"/>
    <property type="match status" value="2"/>
</dbReference>
<evidence type="ECO:0000313" key="5">
    <source>
        <dbReference type="Proteomes" id="UP000444721"/>
    </source>
</evidence>
<dbReference type="PROSITE" id="PS50294">
    <property type="entry name" value="WD_REPEATS_REGION"/>
    <property type="match status" value="2"/>
</dbReference>
<gene>
    <name evidence="4" type="ORF">FDP41_007919</name>
</gene>
<evidence type="ECO:0000313" key="4">
    <source>
        <dbReference type="EMBL" id="KAF0984004.1"/>
    </source>
</evidence>
<keyword evidence="5" id="KW-1185">Reference proteome</keyword>
<dbReference type="InterPro" id="IPR019775">
    <property type="entry name" value="WD40_repeat_CS"/>
</dbReference>
<dbReference type="VEuPathDB" id="AmoebaDB:NfTy_004910"/>
<organism evidence="4 5">
    <name type="scientific">Naegleria fowleri</name>
    <name type="common">Brain eating amoeba</name>
    <dbReference type="NCBI Taxonomy" id="5763"/>
    <lineage>
        <taxon>Eukaryota</taxon>
        <taxon>Discoba</taxon>
        <taxon>Heterolobosea</taxon>
        <taxon>Tetramitia</taxon>
        <taxon>Eutetramitia</taxon>
        <taxon>Vahlkampfiidae</taxon>
        <taxon>Naegleria</taxon>
    </lineage>
</organism>
<dbReference type="SUPFAM" id="SSF50978">
    <property type="entry name" value="WD40 repeat-like"/>
    <property type="match status" value="1"/>
</dbReference>
<dbReference type="OrthoDB" id="10250419at2759"/>
<feature type="repeat" description="WD" evidence="3">
    <location>
        <begin position="93"/>
        <end position="134"/>
    </location>
</feature>
<evidence type="ECO:0000256" key="1">
    <source>
        <dbReference type="ARBA" id="ARBA00022574"/>
    </source>
</evidence>
<comment type="caution">
    <text evidence="4">The sequence shown here is derived from an EMBL/GenBank/DDBJ whole genome shotgun (WGS) entry which is preliminary data.</text>
</comment>
<sequence>MTSNLSPRLQIQPDWQATVSERQIGSKIWLNILYPASSGKENIFGSLKYDATKQLIKDGLPESLEIANVGIKTLSLKFEGHTFKFVAPSSAYSSLSNNKIYSLDISPLGQLGVIGCADGRARIWDVASGSVRRELSGHLSDVTCSRFLPSGKVVMTGGADFLIKIWDLSNGECASTLKGHRGAINSIDFINRGRNFISSSRDSSCKLWDCASQSEITTLYKGSSSITWCAVASNTSLSTLNSPALDEKDFDTEGKIGALVSSSGLLRIFDIRTRQPIWSQTMPYGLNCCTFVEDGYVVLAGSDDGHILDLDLRKTNQQPQVKHPARSPILSLSNCGKWFSTVDGGCFLNSEEGNSIELTGPDNDAVLKVISSSEGKKIFTVSKDKTVRQYNILN</sequence>
<dbReference type="PANTHER" id="PTHR44156">
    <property type="entry name" value="SUPERNUMERARY LIMBS, ISOFORM B-RELATED"/>
    <property type="match status" value="1"/>
</dbReference>
<feature type="repeat" description="WD" evidence="3">
    <location>
        <begin position="135"/>
        <end position="176"/>
    </location>
</feature>
<feature type="repeat" description="WD" evidence="3">
    <location>
        <begin position="177"/>
        <end position="218"/>
    </location>
</feature>
<name>A0A6A5CBS4_NAEFO</name>
<protein>
    <submittedName>
        <fullName evidence="4">Uncharacterized protein</fullName>
    </submittedName>
</protein>
<dbReference type="VEuPathDB" id="AmoebaDB:FDP41_007919"/>
<dbReference type="Proteomes" id="UP000444721">
    <property type="component" value="Unassembled WGS sequence"/>
</dbReference>
<dbReference type="AlphaFoldDB" id="A0A6A5CBS4"/>
<evidence type="ECO:0000256" key="2">
    <source>
        <dbReference type="ARBA" id="ARBA00022737"/>
    </source>
</evidence>
<keyword evidence="1 3" id="KW-0853">WD repeat</keyword>
<dbReference type="InterPro" id="IPR001680">
    <property type="entry name" value="WD40_rpt"/>
</dbReference>
<accession>A0A6A5CBS4</accession>
<keyword evidence="2" id="KW-0677">Repeat</keyword>
<dbReference type="SMART" id="SM00320">
    <property type="entry name" value="WD40"/>
    <property type="match status" value="6"/>
</dbReference>
<dbReference type="PROSITE" id="PS00678">
    <property type="entry name" value="WD_REPEATS_1"/>
    <property type="match status" value="1"/>
</dbReference>